<gene>
    <name evidence="1" type="ORF">RPERSI_LOCUS35168</name>
</gene>
<protein>
    <submittedName>
        <fullName evidence="1">16849_t:CDS:1</fullName>
    </submittedName>
</protein>
<dbReference type="Proteomes" id="UP000789920">
    <property type="component" value="Unassembled WGS sequence"/>
</dbReference>
<feature type="non-terminal residue" evidence="1">
    <location>
        <position position="1"/>
    </location>
</feature>
<evidence type="ECO:0000313" key="2">
    <source>
        <dbReference type="Proteomes" id="UP000789920"/>
    </source>
</evidence>
<keyword evidence="2" id="KW-1185">Reference proteome</keyword>
<organism evidence="1 2">
    <name type="scientific">Racocetra persica</name>
    <dbReference type="NCBI Taxonomy" id="160502"/>
    <lineage>
        <taxon>Eukaryota</taxon>
        <taxon>Fungi</taxon>
        <taxon>Fungi incertae sedis</taxon>
        <taxon>Mucoromycota</taxon>
        <taxon>Glomeromycotina</taxon>
        <taxon>Glomeromycetes</taxon>
        <taxon>Diversisporales</taxon>
        <taxon>Gigasporaceae</taxon>
        <taxon>Racocetra</taxon>
    </lineage>
</organism>
<proteinExistence type="predicted"/>
<sequence length="98" mass="10923">IYESLKDIALISKNCGGIGIDISDICANSDYIKGSSRYSSSGAIMVNLAIWHRDVEELLRICHELQTIFSLIDAKISLGYDLNGLYGQEFNNAYIRCE</sequence>
<name>A0ACA9SVX2_9GLOM</name>
<feature type="non-terminal residue" evidence="1">
    <location>
        <position position="98"/>
    </location>
</feature>
<reference evidence="1" key="1">
    <citation type="submission" date="2021-06" db="EMBL/GenBank/DDBJ databases">
        <authorList>
            <person name="Kallberg Y."/>
            <person name="Tangrot J."/>
            <person name="Rosling A."/>
        </authorList>
    </citation>
    <scope>NUCLEOTIDE SEQUENCE</scope>
    <source>
        <strain evidence="1">MA461A</strain>
    </source>
</reference>
<accession>A0ACA9SVX2</accession>
<comment type="caution">
    <text evidence="1">The sequence shown here is derived from an EMBL/GenBank/DDBJ whole genome shotgun (WGS) entry which is preliminary data.</text>
</comment>
<evidence type="ECO:0000313" key="1">
    <source>
        <dbReference type="EMBL" id="CAG8848521.1"/>
    </source>
</evidence>
<dbReference type="EMBL" id="CAJVQC010161140">
    <property type="protein sequence ID" value="CAG8848521.1"/>
    <property type="molecule type" value="Genomic_DNA"/>
</dbReference>